<reference evidence="2" key="1">
    <citation type="journal article" date="2018" name="Genome Biol.">
        <title>SKESA: strategic k-mer extension for scrupulous assemblies.</title>
        <authorList>
            <person name="Souvorov A."/>
            <person name="Agarwala R."/>
            <person name="Lipman D.J."/>
        </authorList>
    </citation>
    <scope>NUCLEOTIDE SEQUENCE</scope>
    <source>
        <strain evidence="2">RS189</strain>
    </source>
</reference>
<feature type="compositionally biased region" description="Basic and acidic residues" evidence="1">
    <location>
        <begin position="241"/>
        <end position="254"/>
    </location>
</feature>
<feature type="region of interest" description="Disordered" evidence="1">
    <location>
        <begin position="241"/>
        <end position="286"/>
    </location>
</feature>
<dbReference type="EMBL" id="DACUGV010000010">
    <property type="protein sequence ID" value="HAT7594811.1"/>
    <property type="molecule type" value="Genomic_DNA"/>
</dbReference>
<evidence type="ECO:0000313" key="2">
    <source>
        <dbReference type="EMBL" id="HAT7594811.1"/>
    </source>
</evidence>
<comment type="caution">
    <text evidence="2">The sequence shown here is derived from an EMBL/GenBank/DDBJ whole genome shotgun (WGS) entry which is preliminary data.</text>
</comment>
<reference evidence="2" key="2">
    <citation type="submission" date="2020-11" db="EMBL/GenBank/DDBJ databases">
        <authorList>
            <consortium name="NCBI Pathogen Detection Project"/>
        </authorList>
    </citation>
    <scope>NUCLEOTIDE SEQUENCE</scope>
    <source>
        <strain evidence="2">RS189</strain>
    </source>
</reference>
<name>A0AA38DW99_9ENTR</name>
<sequence length="286" mass="32889">MSDSRTGEAVYKEFIEFRDAFLTDAMDEASAWSTNKFGERFRPVVLVNARRLKKWTEAIDQWNKFAQELKKYPQLGIPVSLYEPAPKFISGAIRVRCYELPATEVTTKAREKILADYDREIERFKAIDNTNPYLTQLQGERKTFEALPPKTKLRLRRTGYTDLNCAYSTTEESQIMVRVSSSGVFFDERTLGQGFTFGPKTKNSKASIYSELSPIPQSLYQSIDIYDIDTVEKAKAARKKYREENEQEIKREQWSRYNKTRAAKNAIQADAEHAASEKNPSGSSHD</sequence>
<evidence type="ECO:0000313" key="3">
    <source>
        <dbReference type="Proteomes" id="UP000867745"/>
    </source>
</evidence>
<proteinExistence type="predicted"/>
<accession>A0AA38DW99</accession>
<dbReference type="Proteomes" id="UP000867745">
    <property type="component" value="Unassembled WGS sequence"/>
</dbReference>
<organism evidence="2 3">
    <name type="scientific">Citrobacter werkmanii</name>
    <dbReference type="NCBI Taxonomy" id="67827"/>
    <lineage>
        <taxon>Bacteria</taxon>
        <taxon>Pseudomonadati</taxon>
        <taxon>Pseudomonadota</taxon>
        <taxon>Gammaproteobacteria</taxon>
        <taxon>Enterobacterales</taxon>
        <taxon>Enterobacteriaceae</taxon>
        <taxon>Citrobacter</taxon>
        <taxon>Citrobacter freundii complex</taxon>
    </lineage>
</organism>
<protein>
    <submittedName>
        <fullName evidence="2">Uncharacterized protein</fullName>
    </submittedName>
</protein>
<dbReference type="AlphaFoldDB" id="A0AA38DW99"/>
<gene>
    <name evidence="2" type="ORF">JAW44_004620</name>
</gene>
<evidence type="ECO:0000256" key="1">
    <source>
        <dbReference type="SAM" id="MobiDB-lite"/>
    </source>
</evidence>